<dbReference type="EMBL" id="LR215729">
    <property type="protein sequence ID" value="VEV96609.1"/>
    <property type="molecule type" value="Genomic_DNA"/>
</dbReference>
<feature type="chain" id="PRO_5024797685" description="Heme utilization protein" evidence="1">
    <location>
        <begin position="27"/>
        <end position="329"/>
    </location>
</feature>
<feature type="signal peptide" evidence="1">
    <location>
        <begin position="1"/>
        <end position="26"/>
    </location>
</feature>
<dbReference type="AlphaFoldDB" id="A0A653E1E5"/>
<keyword evidence="1" id="KW-0732">Signal</keyword>
<proteinExistence type="predicted"/>
<protein>
    <recommendedName>
        <fullName evidence="3">Heme utilization protein</fullName>
    </recommendedName>
</protein>
<evidence type="ECO:0000313" key="2">
    <source>
        <dbReference type="EMBL" id="VEV96609.1"/>
    </source>
</evidence>
<organism evidence="2">
    <name type="scientific">Pseudomonas marincola</name>
    <dbReference type="NCBI Taxonomy" id="437900"/>
    <lineage>
        <taxon>Bacteria</taxon>
        <taxon>Pseudomonadati</taxon>
        <taxon>Pseudomonadota</taxon>
        <taxon>Gammaproteobacteria</taxon>
        <taxon>Pseudomonadales</taxon>
        <taxon>Pseudomonadaceae</taxon>
        <taxon>Pseudomonas</taxon>
    </lineage>
</organism>
<sequence length="329" mass="32698">MKTKMVVMTPIAIALATAMAATSAYAENKKSWFPETGASATVEDSQLIQNNKVNNEGTENTATVDDVGQSASGNVGVNVVAGTNNQQANAAALASADAQFIFGTAEASTNVTQNLKNNSVKNYSNPSAASLTGSLNGASGNVGANVAAGTYNQQKNDMAAAVSAGAFSTASSSATQSIKGNTTNNYATLDYGKAKVNLTLEGEGSYTGISDQVGDVYLDTWSGQSHTGGNNTGHVDVDSDAQGAQAGPNGEGAFLFDEAGDITLGGSVTGSIPVVAGFKAPVVNTADLSGSLNRVSGNVGVNIAAGSGNQQSNSLAIAAGCTSCPTGGE</sequence>
<dbReference type="RefSeq" id="WP_150547962.1">
    <property type="nucleotide sequence ID" value="NZ_LR215729.2"/>
</dbReference>
<evidence type="ECO:0008006" key="3">
    <source>
        <dbReference type="Google" id="ProtNLM"/>
    </source>
</evidence>
<accession>A0A653E1E5</accession>
<name>A0A653E1E5_9PSED</name>
<evidence type="ECO:0000256" key="1">
    <source>
        <dbReference type="SAM" id="SignalP"/>
    </source>
</evidence>
<gene>
    <name evidence="2" type="ORF">PMYSY11_1562</name>
</gene>
<reference evidence="2" key="1">
    <citation type="submission" date="2019-02" db="EMBL/GenBank/DDBJ databases">
        <authorList>
            <consortium name="Genoscope - CEA"/>
            <person name="William W."/>
        </authorList>
    </citation>
    <scope>NUCLEOTIDE SEQUENCE [LARGE SCALE GENOMIC DNA]</scope>
    <source>
        <strain evidence="2">YSy11</strain>
    </source>
</reference>